<dbReference type="InterPro" id="IPR015392">
    <property type="entry name" value="TehB/YeaR-like_dom"/>
</dbReference>
<dbReference type="InterPro" id="IPR014710">
    <property type="entry name" value="RmlC-like_jellyroll"/>
</dbReference>
<reference evidence="2 3" key="1">
    <citation type="journal article" date="2018" name="Sci. Rep.">
        <title>A novel species of the marine cyanobacterium Acaryochloris with a unique pigment content and lifestyle.</title>
        <authorList>
            <person name="Partensky F."/>
            <person name="Six C."/>
            <person name="Ratin M."/>
            <person name="Garczarek L."/>
            <person name="Vaulot D."/>
            <person name="Probert I."/>
            <person name="Calteau A."/>
            <person name="Gourvil P."/>
            <person name="Marie D."/>
            <person name="Grebert T."/>
            <person name="Bouchier C."/>
            <person name="Le Panse S."/>
            <person name="Gachenot M."/>
            <person name="Rodriguez F."/>
            <person name="Garrido J.L."/>
        </authorList>
    </citation>
    <scope>NUCLEOTIDE SEQUENCE [LARGE SCALE GENOMIC DNA]</scope>
    <source>
        <strain evidence="2 3">RCC1774</strain>
    </source>
</reference>
<protein>
    <submittedName>
        <fullName evidence="2">Putative S-adenosyl-L-methionine-dependent methyltransferase TehB</fullName>
        <ecNumber evidence="2">2.1.1.-</ecNumber>
    </submittedName>
</protein>
<dbReference type="GO" id="GO:0008168">
    <property type="term" value="F:methyltransferase activity"/>
    <property type="evidence" value="ECO:0007669"/>
    <property type="project" value="UniProtKB-KW"/>
</dbReference>
<gene>
    <name evidence="2" type="primary">tehB_1</name>
    <name evidence="2" type="ORF">C1752_07878</name>
</gene>
<keyword evidence="2" id="KW-0808">Transferase</keyword>
<evidence type="ECO:0000313" key="3">
    <source>
        <dbReference type="Proteomes" id="UP000248857"/>
    </source>
</evidence>
<dbReference type="Gene3D" id="2.60.120.10">
    <property type="entry name" value="Jelly Rolls"/>
    <property type="match status" value="1"/>
</dbReference>
<dbReference type="OrthoDB" id="9804312at2"/>
<dbReference type="EC" id="2.1.1.-" evidence="2"/>
<name>A0A2W1JAH0_9CYAN</name>
<comment type="caution">
    <text evidence="2">The sequence shown here is derived from an EMBL/GenBank/DDBJ whole genome shotgun (WGS) entry which is preliminary data.</text>
</comment>
<dbReference type="Proteomes" id="UP000248857">
    <property type="component" value="Unassembled WGS sequence"/>
</dbReference>
<sequence>MKALPFDAISYKKTPVFTQATMPKALLERHSSKAGSWGKIWVLSGQLCYRILTDLPGDYTLTPDLPGIIEPQVFHHVEPMGAVEFYVEFYRT</sequence>
<accession>A0A2W1JAH0</accession>
<keyword evidence="3" id="KW-1185">Reference proteome</keyword>
<dbReference type="AlphaFoldDB" id="A0A2W1JAH0"/>
<dbReference type="SUPFAM" id="SSF51197">
    <property type="entry name" value="Clavaminate synthase-like"/>
    <property type="match status" value="1"/>
</dbReference>
<organism evidence="2 3">
    <name type="scientific">Acaryochloris thomasi RCC1774</name>
    <dbReference type="NCBI Taxonomy" id="1764569"/>
    <lineage>
        <taxon>Bacteria</taxon>
        <taxon>Bacillati</taxon>
        <taxon>Cyanobacteriota</taxon>
        <taxon>Cyanophyceae</taxon>
        <taxon>Acaryochloridales</taxon>
        <taxon>Acaryochloridaceae</taxon>
        <taxon>Acaryochloris</taxon>
        <taxon>Acaryochloris thomasi</taxon>
    </lineage>
</organism>
<evidence type="ECO:0000313" key="2">
    <source>
        <dbReference type="EMBL" id="PZD71150.1"/>
    </source>
</evidence>
<dbReference type="EMBL" id="PQWO01000021">
    <property type="protein sequence ID" value="PZD71150.1"/>
    <property type="molecule type" value="Genomic_DNA"/>
</dbReference>
<evidence type="ECO:0000259" key="1">
    <source>
        <dbReference type="Pfam" id="PF09313"/>
    </source>
</evidence>
<proteinExistence type="predicted"/>
<dbReference type="Pfam" id="PF09313">
    <property type="entry name" value="TehB-like"/>
    <property type="match status" value="1"/>
</dbReference>
<keyword evidence="2" id="KW-0489">Methyltransferase</keyword>
<feature type="domain" description="TehB/YeaR-like" evidence="1">
    <location>
        <begin position="12"/>
        <end position="87"/>
    </location>
</feature>
<dbReference type="RefSeq" id="WP_110988350.1">
    <property type="nucleotide sequence ID" value="NZ_CAWNWM010000021.1"/>
</dbReference>
<dbReference type="GO" id="GO:0032259">
    <property type="term" value="P:methylation"/>
    <property type="evidence" value="ECO:0007669"/>
    <property type="project" value="UniProtKB-KW"/>
</dbReference>